<keyword evidence="7" id="KW-0137">Centromere</keyword>
<dbReference type="PANTHER" id="PTHR14401">
    <property type="entry name" value="CENTROMERE PROTEIN K"/>
    <property type="match status" value="1"/>
</dbReference>
<dbReference type="Bgee" id="ENSACAG00000015759">
    <property type="expression patterns" value="Expressed in embryonic post-anal tail and 9 other cell types or tissues"/>
</dbReference>
<evidence type="ECO:0000256" key="7">
    <source>
        <dbReference type="ARBA" id="ARBA00023328"/>
    </source>
</evidence>
<dbReference type="STRING" id="28377.ENSACAP00000015485"/>
<organism evidence="9 10">
    <name type="scientific">Anolis carolinensis</name>
    <name type="common">Green anole</name>
    <name type="synonym">American chameleon</name>
    <dbReference type="NCBI Taxonomy" id="28377"/>
    <lineage>
        <taxon>Eukaryota</taxon>
        <taxon>Metazoa</taxon>
        <taxon>Chordata</taxon>
        <taxon>Craniata</taxon>
        <taxon>Vertebrata</taxon>
        <taxon>Euteleostomi</taxon>
        <taxon>Lepidosauria</taxon>
        <taxon>Squamata</taxon>
        <taxon>Bifurcata</taxon>
        <taxon>Unidentata</taxon>
        <taxon>Episquamata</taxon>
        <taxon>Toxicofera</taxon>
        <taxon>Iguania</taxon>
        <taxon>Dactyloidae</taxon>
        <taxon>Anolis</taxon>
    </lineage>
</organism>
<evidence type="ECO:0000256" key="4">
    <source>
        <dbReference type="ARBA" id="ARBA00022454"/>
    </source>
</evidence>
<name>G1KRJ7_ANOCA</name>
<reference evidence="9 10" key="1">
    <citation type="submission" date="2009-12" db="EMBL/GenBank/DDBJ databases">
        <title>The Genome Sequence of Anolis carolinensis (Green Anole Lizard).</title>
        <authorList>
            <consortium name="The Genome Sequencing Platform"/>
            <person name="Di Palma F."/>
            <person name="Alfoldi J."/>
            <person name="Heiman D."/>
            <person name="Young S."/>
            <person name="Grabherr M."/>
            <person name="Johnson J."/>
            <person name="Lander E.S."/>
            <person name="Lindblad-Toh K."/>
        </authorList>
    </citation>
    <scope>NUCLEOTIDE SEQUENCE [LARGE SCALE GENOMIC DNA]</scope>
    <source>
        <strain evidence="9 10">JBL SC #1</strain>
    </source>
</reference>
<keyword evidence="4" id="KW-0158">Chromosome</keyword>
<evidence type="ECO:0000256" key="1">
    <source>
        <dbReference type="ARBA" id="ARBA00004123"/>
    </source>
</evidence>
<sequence>MSPTITSPLTSSDDAKEQLIEECEEMWRVIEECQNKLALQETETLPDSDPKLPLLMKRLKTQTAEFNQWQKKEPGVITTNPEVLVTLGRDQLQKLDQELEMVLSSVQARNKNLKQNLLREQQWLEEHQRLIDDLNQIEEELSNEIVNLSEKRVFQELETKTLTVTACKDKMLTALGEFLEEHFPIPEKCETTRKKRRSEPEVQLTTLHEILENLIEKHVIAPHDPYITINASFWPPYVELLLRYGTALRHPEDPDRIRLENFDN</sequence>
<dbReference type="GO" id="GO:0000939">
    <property type="term" value="C:inner kinetochore"/>
    <property type="evidence" value="ECO:0007669"/>
    <property type="project" value="Ensembl"/>
</dbReference>
<evidence type="ECO:0000313" key="10">
    <source>
        <dbReference type="Proteomes" id="UP000001646"/>
    </source>
</evidence>
<dbReference type="eggNOG" id="ENOG502QVGW">
    <property type="taxonomic scope" value="Eukaryota"/>
</dbReference>
<gene>
    <name evidence="9" type="primary">CENPK</name>
</gene>
<accession>G1KRJ7</accession>
<dbReference type="Pfam" id="PF11802">
    <property type="entry name" value="CENP-K"/>
    <property type="match status" value="1"/>
</dbReference>
<evidence type="ECO:0000256" key="8">
    <source>
        <dbReference type="SAM" id="Coils"/>
    </source>
</evidence>
<evidence type="ECO:0000256" key="2">
    <source>
        <dbReference type="ARBA" id="ARBA00004584"/>
    </source>
</evidence>
<dbReference type="FunCoup" id="G1KRJ7">
    <property type="interactions" value="76"/>
</dbReference>
<proteinExistence type="inferred from homology"/>
<dbReference type="GO" id="GO:0005634">
    <property type="term" value="C:nucleus"/>
    <property type="evidence" value="ECO:0007669"/>
    <property type="project" value="UniProtKB-SubCell"/>
</dbReference>
<evidence type="ECO:0000313" key="9">
    <source>
        <dbReference type="Ensembl" id="ENSACAP00000015485.4"/>
    </source>
</evidence>
<keyword evidence="6" id="KW-0539">Nucleus</keyword>
<reference evidence="9" key="3">
    <citation type="submission" date="2025-09" db="UniProtKB">
        <authorList>
            <consortium name="Ensembl"/>
        </authorList>
    </citation>
    <scope>IDENTIFICATION</scope>
</reference>
<dbReference type="AlphaFoldDB" id="G1KRJ7"/>
<dbReference type="InterPro" id="IPR020993">
    <property type="entry name" value="Centromere_CenpK"/>
</dbReference>
<evidence type="ECO:0000256" key="6">
    <source>
        <dbReference type="ARBA" id="ARBA00023242"/>
    </source>
</evidence>
<comment type="subcellular location">
    <subcellularLocation>
        <location evidence="2">Chromosome</location>
        <location evidence="2">Centromere</location>
    </subcellularLocation>
    <subcellularLocation>
        <location evidence="1">Nucleus</location>
    </subcellularLocation>
</comment>
<evidence type="ECO:0000256" key="3">
    <source>
        <dbReference type="ARBA" id="ARBA00005795"/>
    </source>
</evidence>
<dbReference type="GO" id="GO:0000070">
    <property type="term" value="P:mitotic sister chromatid segregation"/>
    <property type="evidence" value="ECO:0000318"/>
    <property type="project" value="GO_Central"/>
</dbReference>
<evidence type="ECO:0000256" key="5">
    <source>
        <dbReference type="ARBA" id="ARBA00023054"/>
    </source>
</evidence>
<dbReference type="HOGENOM" id="CLU_090360_0_0_1"/>
<protein>
    <submittedName>
        <fullName evidence="9">Centromere protein K</fullName>
    </submittedName>
</protein>
<dbReference type="GO" id="GO:0051382">
    <property type="term" value="P:kinetochore assembly"/>
    <property type="evidence" value="ECO:0007669"/>
    <property type="project" value="InterPro"/>
</dbReference>
<dbReference type="Ensembl" id="ENSACAT00000015799.4">
    <property type="protein sequence ID" value="ENSACAP00000015485.4"/>
    <property type="gene ID" value="ENSACAG00000015759.4"/>
</dbReference>
<dbReference type="Proteomes" id="UP000001646">
    <property type="component" value="Chromosome 2"/>
</dbReference>
<keyword evidence="5 8" id="KW-0175">Coiled coil</keyword>
<dbReference type="GeneTree" id="ENSGT00390000006243"/>
<dbReference type="PANTHER" id="PTHR14401:SF6">
    <property type="entry name" value="CENTROMERE PROTEIN K"/>
    <property type="match status" value="1"/>
</dbReference>
<comment type="similarity">
    <text evidence="3">Belongs to the CENP-K/MCM22 family.</text>
</comment>
<reference evidence="9" key="2">
    <citation type="submission" date="2025-08" db="UniProtKB">
        <authorList>
            <consortium name="Ensembl"/>
        </authorList>
    </citation>
    <scope>IDENTIFICATION</scope>
</reference>
<dbReference type="InParanoid" id="G1KRJ7"/>
<keyword evidence="10" id="KW-1185">Reference proteome</keyword>
<feature type="coiled-coil region" evidence="8">
    <location>
        <begin position="96"/>
        <end position="158"/>
    </location>
</feature>